<feature type="repeat" description="ANK" evidence="3">
    <location>
        <begin position="759"/>
        <end position="791"/>
    </location>
</feature>
<feature type="compositionally biased region" description="Basic and acidic residues" evidence="5">
    <location>
        <begin position="1001"/>
        <end position="1013"/>
    </location>
</feature>
<keyword evidence="2 3" id="KW-0040">ANK repeat</keyword>
<feature type="non-terminal residue" evidence="6">
    <location>
        <position position="1041"/>
    </location>
</feature>
<dbReference type="InterPro" id="IPR036770">
    <property type="entry name" value="Ankyrin_rpt-contain_sf"/>
</dbReference>
<reference evidence="6 7" key="1">
    <citation type="submission" date="2018-05" db="EMBL/GenBank/DDBJ databases">
        <title>Draft genome sequence of Scytalidium lignicola DSM 105466, a ubiquitous saprotrophic fungus.</title>
        <authorList>
            <person name="Buettner E."/>
            <person name="Gebauer A.M."/>
            <person name="Hofrichter M."/>
            <person name="Liers C."/>
            <person name="Kellner H."/>
        </authorList>
    </citation>
    <scope>NUCLEOTIDE SEQUENCE [LARGE SCALE GENOMIC DNA]</scope>
    <source>
        <strain evidence="6 7">DSM 105466</strain>
    </source>
</reference>
<dbReference type="PANTHER" id="PTHR24198">
    <property type="entry name" value="ANKYRIN REPEAT AND PROTEIN KINASE DOMAIN-CONTAINING PROTEIN"/>
    <property type="match status" value="1"/>
</dbReference>
<feature type="region of interest" description="Disordered" evidence="5">
    <location>
        <begin position="1000"/>
        <end position="1031"/>
    </location>
</feature>
<dbReference type="Pfam" id="PF00023">
    <property type="entry name" value="Ank"/>
    <property type="match status" value="1"/>
</dbReference>
<protein>
    <submittedName>
        <fullName evidence="6">Uncharacterized protein</fullName>
    </submittedName>
</protein>
<dbReference type="SMART" id="SM00248">
    <property type="entry name" value="ANK"/>
    <property type="match status" value="12"/>
</dbReference>
<evidence type="ECO:0000256" key="3">
    <source>
        <dbReference type="PROSITE-ProRule" id="PRU00023"/>
    </source>
</evidence>
<feature type="non-terminal residue" evidence="6">
    <location>
        <position position="1"/>
    </location>
</feature>
<sequence length="1041" mass="117330">MASDNLQMNACRLFDAVSRSDVAAIRDVLSLGIDIETRDPVGRTALHLAIIAASTDTIQCLLKNGALVNAWTNQGEATVHLAAFRGDVSILKMIMRALGDRQPTGINKKSVHVDCLDRKRQISALHIAVALAYVDMVEVLLSTYHADVNLPIGKNNPNYPTASVSILWLALQHPHNSCQSLVKLLLQHGASLVDKKTNKASNMTLPLILVRELNILDTFQEFDSVNLIHILTKVVWKQSMECNSALTLAIRSGLQAVAMELLRRGAPSQLTLDSTVDYHVDFCMLRKSPLEVAQEWFWQPILVAAEYEMPKLMIELLDRGADPHTTLNAEQAREMIFHSHCRTSLDIVAVKLTELRTWRGEYEDVDFRIKGTDEETEQLTGKENAIKQLIREYEEVEARLISSGVRMTDGLNLQTTEEESRRRKRPRFSSNNIEQVPVRSLETLSVDDKGLDISTLNTPEEGYIALSTACKENDLAMLKALTLKSWGLDSKFLPIAVAEKHTSYPSPFVTAVVHKHYDLARIMVYIAAAQYAKFNPLDFVLGQDVCSTLANDSYSPESLKALSKVVKCSTSAKQMVTDLKIIFEIEKKHDMEMLQFALDIELSFPFEQNDITRRTRHAWVLVQNGDSPNVLDRYIRATGAPFKHATIHGKLEVRTQLDTEYQMSPILHAARSGNMHMVKYFLEPEKAMDAYREFAANNQFDLRKGNIEQVREQFLNAADTWLNKRSNLVLHSAVTSRNIELVQFLALSHPDLFEVKSVDGWTPLLVAAILQRLDFLRILLDNGANIFTTDNLQRNMIHLLLSAPGNGGGIIETEKLCTFIRSLDSSIRTQLLQQPCTDSPGDLTPFARWLYAIKQIEYIAPEADDLFMTVLELCDVSVMETFDATGNTPLHIVTKHSLEKLIRPIAQKAPHVLFFEGVAGKTPIDLVRKNHLDIMLEGIISRYARDKRLNWPRAGQIMHRPLFSFSSSYAGPVVTRDSYAAWEVVQEIVQDNGLNHPRRLITKEEVDKISEPSKKKKKQKQPRGNEGDEISLAIYRPGNLY</sequence>
<keyword evidence="4" id="KW-0175">Coiled coil</keyword>
<dbReference type="STRING" id="5539.A0A3E2HCE3"/>
<dbReference type="PROSITE" id="PS50297">
    <property type="entry name" value="ANK_REP_REGION"/>
    <property type="match status" value="2"/>
</dbReference>
<evidence type="ECO:0000313" key="7">
    <source>
        <dbReference type="Proteomes" id="UP000258309"/>
    </source>
</evidence>
<name>A0A3E2HCE3_SCYLI</name>
<comment type="caution">
    <text evidence="6">The sequence shown here is derived from an EMBL/GenBank/DDBJ whole genome shotgun (WGS) entry which is preliminary data.</text>
</comment>
<dbReference type="PANTHER" id="PTHR24198:SF165">
    <property type="entry name" value="ANKYRIN REPEAT-CONTAINING PROTEIN-RELATED"/>
    <property type="match status" value="1"/>
</dbReference>
<dbReference type="SUPFAM" id="SSF48403">
    <property type="entry name" value="Ankyrin repeat"/>
    <property type="match status" value="3"/>
</dbReference>
<dbReference type="PROSITE" id="PS50088">
    <property type="entry name" value="ANK_REPEAT"/>
    <property type="match status" value="2"/>
</dbReference>
<feature type="repeat" description="ANK" evidence="3">
    <location>
        <begin position="41"/>
        <end position="73"/>
    </location>
</feature>
<proteinExistence type="predicted"/>
<feature type="coiled-coil region" evidence="4">
    <location>
        <begin position="372"/>
        <end position="399"/>
    </location>
</feature>
<dbReference type="Gene3D" id="1.25.40.20">
    <property type="entry name" value="Ankyrin repeat-containing domain"/>
    <property type="match status" value="2"/>
</dbReference>
<dbReference type="Proteomes" id="UP000258309">
    <property type="component" value="Unassembled WGS sequence"/>
</dbReference>
<evidence type="ECO:0000256" key="2">
    <source>
        <dbReference type="ARBA" id="ARBA00023043"/>
    </source>
</evidence>
<accession>A0A3E2HCE3</accession>
<gene>
    <name evidence="6" type="ORF">B7463_g5236</name>
</gene>
<evidence type="ECO:0000313" key="6">
    <source>
        <dbReference type="EMBL" id="RFU31088.1"/>
    </source>
</evidence>
<keyword evidence="1" id="KW-0677">Repeat</keyword>
<keyword evidence="7" id="KW-1185">Reference proteome</keyword>
<dbReference type="InterPro" id="IPR002110">
    <property type="entry name" value="Ankyrin_rpt"/>
</dbReference>
<dbReference type="OrthoDB" id="539213at2759"/>
<organism evidence="6 7">
    <name type="scientific">Scytalidium lignicola</name>
    <name type="common">Hyphomycete</name>
    <dbReference type="NCBI Taxonomy" id="5539"/>
    <lineage>
        <taxon>Eukaryota</taxon>
        <taxon>Fungi</taxon>
        <taxon>Dikarya</taxon>
        <taxon>Ascomycota</taxon>
        <taxon>Pezizomycotina</taxon>
        <taxon>Leotiomycetes</taxon>
        <taxon>Leotiomycetes incertae sedis</taxon>
        <taxon>Scytalidium</taxon>
    </lineage>
</organism>
<evidence type="ECO:0000256" key="5">
    <source>
        <dbReference type="SAM" id="MobiDB-lite"/>
    </source>
</evidence>
<evidence type="ECO:0000256" key="4">
    <source>
        <dbReference type="SAM" id="Coils"/>
    </source>
</evidence>
<dbReference type="EMBL" id="NCSJ02000084">
    <property type="protein sequence ID" value="RFU31088.1"/>
    <property type="molecule type" value="Genomic_DNA"/>
</dbReference>
<dbReference type="Pfam" id="PF12796">
    <property type="entry name" value="Ank_2"/>
    <property type="match status" value="2"/>
</dbReference>
<dbReference type="OMA" id="QSIDGWT"/>
<evidence type="ECO:0000256" key="1">
    <source>
        <dbReference type="ARBA" id="ARBA00022737"/>
    </source>
</evidence>
<dbReference type="AlphaFoldDB" id="A0A3E2HCE3"/>